<dbReference type="EMBL" id="AGFM01000002">
    <property type="protein sequence ID" value="EHJ62946.1"/>
    <property type="molecule type" value="Genomic_DNA"/>
</dbReference>
<accession>G6E6Q0</accession>
<dbReference type="PATRIC" id="fig|1088721.3.peg.21"/>
<comment type="caution">
    <text evidence="1">The sequence shown here is derived from an EMBL/GenBank/DDBJ whole genome shotgun (WGS) entry which is preliminary data.</text>
</comment>
<gene>
    <name evidence="1" type="ORF">NSU_0021</name>
</gene>
<reference evidence="1 2" key="1">
    <citation type="journal article" date="2012" name="J. Bacteriol.">
        <title>Genome sequence of benzo(a)pyrene-degrading bacterium Novosphingobium pentaromativorans US6-1.</title>
        <authorList>
            <person name="Luo Y.R."/>
            <person name="Kang S.G."/>
            <person name="Kim S.J."/>
            <person name="Kim M.R."/>
            <person name="Li N."/>
            <person name="Lee J.H."/>
            <person name="Kwon K.K."/>
        </authorList>
    </citation>
    <scope>NUCLEOTIDE SEQUENCE [LARGE SCALE GENOMIC DNA]</scope>
    <source>
        <strain evidence="1 2">US6-1</strain>
    </source>
</reference>
<dbReference type="Proteomes" id="UP000004030">
    <property type="component" value="Unassembled WGS sequence"/>
</dbReference>
<name>G6E6Q0_9SPHN</name>
<keyword evidence="2" id="KW-1185">Reference proteome</keyword>
<protein>
    <submittedName>
        <fullName evidence="1">Uncharacterized protein</fullName>
    </submittedName>
</protein>
<proteinExistence type="predicted"/>
<organism evidence="1 2">
    <name type="scientific">Novosphingobium pentaromativorans US6-1</name>
    <dbReference type="NCBI Taxonomy" id="1088721"/>
    <lineage>
        <taxon>Bacteria</taxon>
        <taxon>Pseudomonadati</taxon>
        <taxon>Pseudomonadota</taxon>
        <taxon>Alphaproteobacteria</taxon>
        <taxon>Sphingomonadales</taxon>
        <taxon>Sphingomonadaceae</taxon>
        <taxon>Novosphingobium</taxon>
    </lineage>
</organism>
<evidence type="ECO:0000313" key="2">
    <source>
        <dbReference type="Proteomes" id="UP000004030"/>
    </source>
</evidence>
<sequence>MNLSHQNSSDIFDVKDVLVAMPAEEERPPIAGVPRSCQK</sequence>
<evidence type="ECO:0000313" key="1">
    <source>
        <dbReference type="EMBL" id="EHJ62946.1"/>
    </source>
</evidence>
<dbReference type="AlphaFoldDB" id="G6E6Q0"/>